<proteinExistence type="inferred from homology"/>
<evidence type="ECO:0000256" key="7">
    <source>
        <dbReference type="ARBA" id="ARBA00022801"/>
    </source>
</evidence>
<evidence type="ECO:0000313" key="13">
    <source>
        <dbReference type="EMBL" id="AXF55465.1"/>
    </source>
</evidence>
<comment type="cofactor">
    <cofactor evidence="2">
        <name>Zn(2+)</name>
        <dbReference type="ChEBI" id="CHEBI:29105"/>
    </cofactor>
</comment>
<keyword evidence="7" id="KW-0378">Hydrolase</keyword>
<evidence type="ECO:0000256" key="10">
    <source>
        <dbReference type="ARBA" id="ARBA00048968"/>
    </source>
</evidence>
<keyword evidence="14" id="KW-1185">Reference proteome</keyword>
<dbReference type="SUPFAM" id="SSF64438">
    <property type="entry name" value="CNF1/YfiH-like putative cysteine hydrolases"/>
    <property type="match status" value="1"/>
</dbReference>
<dbReference type="GO" id="GO:0016787">
    <property type="term" value="F:hydrolase activity"/>
    <property type="evidence" value="ECO:0007669"/>
    <property type="project" value="UniProtKB-KW"/>
</dbReference>
<dbReference type="OrthoDB" id="4279at2"/>
<dbReference type="AlphaFoldDB" id="A0A345BWY4"/>
<dbReference type="GO" id="GO:0017061">
    <property type="term" value="F:S-methyl-5-thioadenosine phosphorylase activity"/>
    <property type="evidence" value="ECO:0007669"/>
    <property type="project" value="UniProtKB-EC"/>
</dbReference>
<evidence type="ECO:0000256" key="11">
    <source>
        <dbReference type="ARBA" id="ARBA00049893"/>
    </source>
</evidence>
<evidence type="ECO:0000256" key="8">
    <source>
        <dbReference type="ARBA" id="ARBA00022833"/>
    </source>
</evidence>
<evidence type="ECO:0000256" key="9">
    <source>
        <dbReference type="ARBA" id="ARBA00047989"/>
    </source>
</evidence>
<sequence length="277" mass="30770">MNREPFALHPTKTLLEHHGLKQVRAGFTTRLGGISREPYNEANYGLHVGDDPKHVITNRKHLAKTLDISLPHAVFAEQVHGGSVRKVDETDGARGAFSLDDAVPDVDGLYTRTKNLWLMSLYADCVPLYFFNREQTIVGIAHAGWKGTAANIGSEMVRMWEEWEGIPAEDIHVAIGPSIGKAAYEVDAKVISALKEVLPNGKEPWTQNAPGSFHLDLKEANAQLLEEAGIKRENIFISKACTYENEELFFSHRRDAGKTGRMMAYIGLFTARSDEGK</sequence>
<keyword evidence="6" id="KW-0479">Metal-binding</keyword>
<dbReference type="PANTHER" id="PTHR30616">
    <property type="entry name" value="UNCHARACTERIZED PROTEIN YFIH"/>
    <property type="match status" value="1"/>
</dbReference>
<dbReference type="RefSeq" id="WP_114371471.1">
    <property type="nucleotide sequence ID" value="NZ_CP031092.1"/>
</dbReference>
<dbReference type="NCBIfam" id="TIGR00726">
    <property type="entry name" value="peptidoglycan editing factor PgeF"/>
    <property type="match status" value="1"/>
</dbReference>
<dbReference type="InterPro" id="IPR011324">
    <property type="entry name" value="Cytotoxic_necrot_fac-like_cat"/>
</dbReference>
<evidence type="ECO:0000256" key="2">
    <source>
        <dbReference type="ARBA" id="ARBA00001947"/>
    </source>
</evidence>
<dbReference type="GO" id="GO:0005507">
    <property type="term" value="F:copper ion binding"/>
    <property type="evidence" value="ECO:0007669"/>
    <property type="project" value="TreeGrafter"/>
</dbReference>
<dbReference type="Pfam" id="PF02578">
    <property type="entry name" value="Cu-oxidase_4"/>
    <property type="match status" value="1"/>
</dbReference>
<name>A0A345BWY4_9BACI</name>
<keyword evidence="5" id="KW-0808">Transferase</keyword>
<evidence type="ECO:0000256" key="5">
    <source>
        <dbReference type="ARBA" id="ARBA00022679"/>
    </source>
</evidence>
<dbReference type="EMBL" id="CP031092">
    <property type="protein sequence ID" value="AXF55465.1"/>
    <property type="molecule type" value="Genomic_DNA"/>
</dbReference>
<evidence type="ECO:0000256" key="12">
    <source>
        <dbReference type="RuleBase" id="RU361274"/>
    </source>
</evidence>
<evidence type="ECO:0000313" key="14">
    <source>
        <dbReference type="Proteomes" id="UP000252100"/>
    </source>
</evidence>
<reference evidence="13 14" key="1">
    <citation type="journal article" date="2018" name="J. Microbiol.">
        <title>Salicibibacter kimchii gen. nov., sp. nov., a moderately halophilic and alkalitolerant bacterium in the family Bacillaceae, isolated from kimchi.</title>
        <authorList>
            <person name="Jang J.Y."/>
            <person name="Oh Y.J."/>
            <person name="Lim S.K."/>
            <person name="Park H.K."/>
            <person name="Lee C."/>
            <person name="Kim J.Y."/>
            <person name="Lee M.A."/>
            <person name="Choi H.J."/>
        </authorList>
    </citation>
    <scope>NUCLEOTIDE SEQUENCE [LARGE SCALE GENOMIC DNA]</scope>
    <source>
        <strain evidence="13 14">NKC1-1</strain>
    </source>
</reference>
<evidence type="ECO:0000256" key="4">
    <source>
        <dbReference type="ARBA" id="ARBA00007353"/>
    </source>
</evidence>
<evidence type="ECO:0000256" key="1">
    <source>
        <dbReference type="ARBA" id="ARBA00000553"/>
    </source>
</evidence>
<evidence type="ECO:0000256" key="6">
    <source>
        <dbReference type="ARBA" id="ARBA00022723"/>
    </source>
</evidence>
<dbReference type="KEGG" id="rue:DT065_05130"/>
<comment type="catalytic activity">
    <reaction evidence="9">
        <text>adenosine + H2O + H(+) = inosine + NH4(+)</text>
        <dbReference type="Rhea" id="RHEA:24408"/>
        <dbReference type="ChEBI" id="CHEBI:15377"/>
        <dbReference type="ChEBI" id="CHEBI:15378"/>
        <dbReference type="ChEBI" id="CHEBI:16335"/>
        <dbReference type="ChEBI" id="CHEBI:17596"/>
        <dbReference type="ChEBI" id="CHEBI:28938"/>
        <dbReference type="EC" id="3.5.4.4"/>
    </reaction>
    <physiologicalReaction direction="left-to-right" evidence="9">
        <dbReference type="Rhea" id="RHEA:24409"/>
    </physiologicalReaction>
</comment>
<accession>A0A345BWY4</accession>
<comment type="function">
    <text evidence="3">Purine nucleoside enzyme that catalyzes the phosphorolysis of adenosine and inosine nucleosides, yielding D-ribose 1-phosphate and the respective free bases, adenine and hypoxanthine. Also catalyzes the phosphorolysis of S-methyl-5'-thioadenosine into adenine and S-methyl-5-thio-alpha-D-ribose 1-phosphate. Also has adenosine deaminase activity.</text>
</comment>
<organism evidence="13 14">
    <name type="scientific">Salicibibacter kimchii</name>
    <dbReference type="NCBI Taxonomy" id="2099786"/>
    <lineage>
        <taxon>Bacteria</taxon>
        <taxon>Bacillati</taxon>
        <taxon>Bacillota</taxon>
        <taxon>Bacilli</taxon>
        <taxon>Bacillales</taxon>
        <taxon>Bacillaceae</taxon>
        <taxon>Salicibibacter</taxon>
    </lineage>
</organism>
<comment type="catalytic activity">
    <reaction evidence="11">
        <text>S-methyl-5'-thioadenosine + phosphate = 5-(methylsulfanyl)-alpha-D-ribose 1-phosphate + adenine</text>
        <dbReference type="Rhea" id="RHEA:11852"/>
        <dbReference type="ChEBI" id="CHEBI:16708"/>
        <dbReference type="ChEBI" id="CHEBI:17509"/>
        <dbReference type="ChEBI" id="CHEBI:43474"/>
        <dbReference type="ChEBI" id="CHEBI:58533"/>
        <dbReference type="EC" id="2.4.2.28"/>
    </reaction>
    <physiologicalReaction direction="left-to-right" evidence="11">
        <dbReference type="Rhea" id="RHEA:11853"/>
    </physiologicalReaction>
</comment>
<gene>
    <name evidence="13" type="primary">pgeF</name>
    <name evidence="13" type="ORF">DT065_05130</name>
</gene>
<dbReference type="CDD" id="cd16833">
    <property type="entry name" value="YfiH"/>
    <property type="match status" value="1"/>
</dbReference>
<evidence type="ECO:0000256" key="3">
    <source>
        <dbReference type="ARBA" id="ARBA00003215"/>
    </source>
</evidence>
<dbReference type="Proteomes" id="UP000252100">
    <property type="component" value="Chromosome"/>
</dbReference>
<comment type="similarity">
    <text evidence="4 12">Belongs to the purine nucleoside phosphorylase YfiH/LACC1 family.</text>
</comment>
<protein>
    <recommendedName>
        <fullName evidence="12">Purine nucleoside phosphorylase</fullName>
    </recommendedName>
</protein>
<comment type="catalytic activity">
    <reaction evidence="1">
        <text>inosine + phosphate = alpha-D-ribose 1-phosphate + hypoxanthine</text>
        <dbReference type="Rhea" id="RHEA:27646"/>
        <dbReference type="ChEBI" id="CHEBI:17368"/>
        <dbReference type="ChEBI" id="CHEBI:17596"/>
        <dbReference type="ChEBI" id="CHEBI:43474"/>
        <dbReference type="ChEBI" id="CHEBI:57720"/>
        <dbReference type="EC" id="2.4.2.1"/>
    </reaction>
    <physiologicalReaction direction="left-to-right" evidence="1">
        <dbReference type="Rhea" id="RHEA:27647"/>
    </physiologicalReaction>
</comment>
<dbReference type="PANTHER" id="PTHR30616:SF2">
    <property type="entry name" value="PURINE NUCLEOSIDE PHOSPHORYLASE LACC1"/>
    <property type="match status" value="1"/>
</dbReference>
<dbReference type="InterPro" id="IPR003730">
    <property type="entry name" value="Cu_polyphenol_OxRdtase"/>
</dbReference>
<comment type="catalytic activity">
    <reaction evidence="10">
        <text>adenosine + phosphate = alpha-D-ribose 1-phosphate + adenine</text>
        <dbReference type="Rhea" id="RHEA:27642"/>
        <dbReference type="ChEBI" id="CHEBI:16335"/>
        <dbReference type="ChEBI" id="CHEBI:16708"/>
        <dbReference type="ChEBI" id="CHEBI:43474"/>
        <dbReference type="ChEBI" id="CHEBI:57720"/>
        <dbReference type="EC" id="2.4.2.1"/>
    </reaction>
    <physiologicalReaction direction="left-to-right" evidence="10">
        <dbReference type="Rhea" id="RHEA:27643"/>
    </physiologicalReaction>
</comment>
<dbReference type="InterPro" id="IPR038371">
    <property type="entry name" value="Cu_polyphenol_OxRdtase_sf"/>
</dbReference>
<keyword evidence="8" id="KW-0862">Zinc</keyword>
<dbReference type="Gene3D" id="3.60.140.10">
    <property type="entry name" value="CNF1/YfiH-like putative cysteine hydrolases"/>
    <property type="match status" value="1"/>
</dbReference>